<dbReference type="AlphaFoldDB" id="A0AAU7R8M2"/>
<accession>A0AAU7R8M2</accession>
<proteinExistence type="predicted"/>
<sequence length="41" mass="4394">MIEDRVPGLNLTHDRPPAAARTAAPGVDQGRQTVEAETVRP</sequence>
<protein>
    <submittedName>
        <fullName evidence="2">Uncharacterized protein</fullName>
    </submittedName>
</protein>
<evidence type="ECO:0000313" key="2">
    <source>
        <dbReference type="EMBL" id="XBT84823.1"/>
    </source>
</evidence>
<feature type="region of interest" description="Disordered" evidence="1">
    <location>
        <begin position="1"/>
        <end position="41"/>
    </location>
</feature>
<dbReference type="EMBL" id="CP157974">
    <property type="protein sequence ID" value="XBT84823.1"/>
    <property type="molecule type" value="Genomic_DNA"/>
</dbReference>
<organism evidence="2">
    <name type="scientific">Micromonospora sp. HUAS YX12</name>
    <dbReference type="NCBI Taxonomy" id="3156396"/>
    <lineage>
        <taxon>Bacteria</taxon>
        <taxon>Bacillati</taxon>
        <taxon>Actinomycetota</taxon>
        <taxon>Actinomycetes</taxon>
        <taxon>Micromonosporales</taxon>
        <taxon>Micromonosporaceae</taxon>
        <taxon>Micromonospora</taxon>
    </lineage>
</organism>
<name>A0AAU7R8M2_9ACTN</name>
<dbReference type="RefSeq" id="WP_349880983.1">
    <property type="nucleotide sequence ID" value="NZ_CP157974.1"/>
</dbReference>
<feature type="compositionally biased region" description="Basic and acidic residues" evidence="1">
    <location>
        <begin position="1"/>
        <end position="16"/>
    </location>
</feature>
<evidence type="ECO:0000256" key="1">
    <source>
        <dbReference type="SAM" id="MobiDB-lite"/>
    </source>
</evidence>
<reference evidence="2" key="1">
    <citation type="submission" date="2024-06" db="EMBL/GenBank/DDBJ databases">
        <title>Micromonospora sp. strain HUAS YX12 genome sequences.</title>
        <authorList>
            <person name="Mo P."/>
        </authorList>
    </citation>
    <scope>NUCLEOTIDE SEQUENCE</scope>
    <source>
        <strain evidence="2">HUAS YX12</strain>
    </source>
</reference>
<gene>
    <name evidence="2" type="ORF">ABIH81_15870</name>
</gene>